<evidence type="ECO:0000313" key="1">
    <source>
        <dbReference type="EMBL" id="SMF07911.1"/>
    </source>
</evidence>
<gene>
    <name evidence="1" type="ORF">SAMN02745746_01155</name>
</gene>
<proteinExistence type="predicted"/>
<keyword evidence="2" id="KW-1185">Reference proteome</keyword>
<reference evidence="2" key="1">
    <citation type="submission" date="2017-04" db="EMBL/GenBank/DDBJ databases">
        <authorList>
            <person name="Varghese N."/>
            <person name="Submissions S."/>
        </authorList>
    </citation>
    <scope>NUCLEOTIDE SEQUENCE [LARGE SCALE GENOMIC DNA]</scope>
    <source>
        <strain evidence="2">DSM 22618</strain>
    </source>
</reference>
<name>A0A1Y6BF20_9NEIS</name>
<dbReference type="AlphaFoldDB" id="A0A1Y6BF20"/>
<protein>
    <recommendedName>
        <fullName evidence="3">Phasin protein</fullName>
    </recommendedName>
</protein>
<dbReference type="STRING" id="1123014.SAMN02745746_01155"/>
<evidence type="ECO:0008006" key="3">
    <source>
        <dbReference type="Google" id="ProtNLM"/>
    </source>
</evidence>
<dbReference type="Proteomes" id="UP000192920">
    <property type="component" value="Unassembled WGS sequence"/>
</dbReference>
<dbReference type="RefSeq" id="WP_085275474.1">
    <property type="nucleotide sequence ID" value="NZ_FXAG01000004.1"/>
</dbReference>
<organism evidence="1 2">
    <name type="scientific">Pseudogulbenkiania subflava DSM 22618</name>
    <dbReference type="NCBI Taxonomy" id="1123014"/>
    <lineage>
        <taxon>Bacteria</taxon>
        <taxon>Pseudomonadati</taxon>
        <taxon>Pseudomonadota</taxon>
        <taxon>Betaproteobacteria</taxon>
        <taxon>Neisseriales</taxon>
        <taxon>Chromobacteriaceae</taxon>
        <taxon>Pseudogulbenkiania</taxon>
    </lineage>
</organism>
<accession>A0A1Y6BF20</accession>
<dbReference type="EMBL" id="FXAG01000004">
    <property type="protein sequence ID" value="SMF07911.1"/>
    <property type="molecule type" value="Genomic_DNA"/>
</dbReference>
<sequence>MTYQLMAGTLAAYFKALEASQRRWLDAQRDVYQSWSAALKPAYPLAENEIQRRLDSAVLAGVSLSQVPFDSQHRLMQVTEKWVAALNRAVLDKLEHDSLHPSMAVVRQALQLGDVSYGALSKASRQVGHFASTSFSSATVKAAHDMRHAWKQR</sequence>
<evidence type="ECO:0000313" key="2">
    <source>
        <dbReference type="Proteomes" id="UP000192920"/>
    </source>
</evidence>